<dbReference type="GO" id="GO:0006307">
    <property type="term" value="P:DNA alkylation repair"/>
    <property type="evidence" value="ECO:0007669"/>
    <property type="project" value="InterPro"/>
</dbReference>
<dbReference type="eggNOG" id="COG3145">
    <property type="taxonomic scope" value="Bacteria"/>
</dbReference>
<dbReference type="InterPro" id="IPR037151">
    <property type="entry name" value="AlkB-like_sf"/>
</dbReference>
<evidence type="ECO:0000256" key="8">
    <source>
        <dbReference type="ARBA" id="ARBA00023204"/>
    </source>
</evidence>
<dbReference type="InterPro" id="IPR005123">
    <property type="entry name" value="Oxoglu/Fe-dep_dioxygenase_dom"/>
</dbReference>
<dbReference type="InterPro" id="IPR027450">
    <property type="entry name" value="AlkB-like"/>
</dbReference>
<dbReference type="Gene3D" id="2.60.120.590">
    <property type="entry name" value="Alpha-ketoglutarate-dependent dioxygenase AlkB-like"/>
    <property type="match status" value="1"/>
</dbReference>
<dbReference type="FunFam" id="2.60.120.590:FF:000004">
    <property type="entry name" value="DNA oxidative demethylase ALKBH2"/>
    <property type="match status" value="1"/>
</dbReference>
<dbReference type="OrthoDB" id="190276at2"/>
<protein>
    <submittedName>
        <fullName evidence="10">Alkylated DNA repair protein</fullName>
    </submittedName>
</protein>
<dbReference type="RefSeq" id="WP_015110830.1">
    <property type="nucleotide sequence ID" value="NC_019675.1"/>
</dbReference>
<dbReference type="PANTHER" id="PTHR31212:SF4">
    <property type="entry name" value="ALPHA-KETOGLUTARATE-DEPENDENT DIOXYGENASE ALKB HOMOLOG 3"/>
    <property type="match status" value="1"/>
</dbReference>
<evidence type="ECO:0000256" key="4">
    <source>
        <dbReference type="ARBA" id="ARBA00022842"/>
    </source>
</evidence>
<evidence type="ECO:0000256" key="2">
    <source>
        <dbReference type="ARBA" id="ARBA00022723"/>
    </source>
</evidence>
<dbReference type="Pfam" id="PF13532">
    <property type="entry name" value="2OG-FeII_Oxy_2"/>
    <property type="match status" value="1"/>
</dbReference>
<dbReference type="PROSITE" id="PS51471">
    <property type="entry name" value="FE2OG_OXY"/>
    <property type="match status" value="1"/>
</dbReference>
<sequence length="238" mass="27677">MPFNTQQAGISEAKWCNKLQGYKVRIRHGELLYIQHFFDIKTADRAVAFFQEAHGFDFRQASWRKLSLSQFESIRFFNIKWRQDYIRMYGREVPLPRLTAWYGDAGKVYSYSGITSVPHEWNDGLLYLKTMVEKAAGASFNSVLLNWYRDGQDCLGWHADDEPELGNHPVIASASFGVSRDFVLRLNKDHQTKLVLPLHHGTLLVMMGDIQQHWQHSVPKRKRVLGSRFNLTFRKISA</sequence>
<dbReference type="GO" id="GO:0016705">
    <property type="term" value="F:oxidoreductase activity, acting on paired donors, with incorporation or reduction of molecular oxygen"/>
    <property type="evidence" value="ECO:0007669"/>
    <property type="project" value="UniProtKB-ARBA"/>
</dbReference>
<dbReference type="SUPFAM" id="SSF51197">
    <property type="entry name" value="Clavaminate synthase-like"/>
    <property type="match status" value="1"/>
</dbReference>
<dbReference type="AlphaFoldDB" id="K9PAM1"/>
<accession>K9PAM1</accession>
<reference evidence="11" key="1">
    <citation type="journal article" date="2013" name="Proc. Natl. Acad. Sci. U.S.A.">
        <title>Improving the coverage of the cyanobacterial phylum using diversity-driven genome sequencing.</title>
        <authorList>
            <person name="Shih P.M."/>
            <person name="Wu D."/>
            <person name="Latifi A."/>
            <person name="Axen S.D."/>
            <person name="Fewer D.P."/>
            <person name="Talla E."/>
            <person name="Calteau A."/>
            <person name="Cai F."/>
            <person name="Tandeau de Marsac N."/>
            <person name="Rippka R."/>
            <person name="Herdman M."/>
            <person name="Sivonen K."/>
            <person name="Coursin T."/>
            <person name="Laurent T."/>
            <person name="Goodwin L."/>
            <person name="Nolan M."/>
            <person name="Davenport K.W."/>
            <person name="Han C.S."/>
            <person name="Rubin E.M."/>
            <person name="Eisen J.A."/>
            <person name="Woyke T."/>
            <person name="Gugger M."/>
            <person name="Kerfeld C.A."/>
        </authorList>
    </citation>
    <scope>NUCLEOTIDE SEQUENCE [LARGE SCALE GENOMIC DNA]</scope>
    <source>
        <strain evidence="11">ATCC 27147 / PCC 6307</strain>
    </source>
</reference>
<dbReference type="EMBL" id="CP003495">
    <property type="protein sequence ID" value="AFY30397.1"/>
    <property type="molecule type" value="Genomic_DNA"/>
</dbReference>
<gene>
    <name evidence="10" type="ordered locus">Cyagr_3327</name>
</gene>
<evidence type="ECO:0000256" key="1">
    <source>
        <dbReference type="ARBA" id="ARBA00001954"/>
    </source>
</evidence>
<evidence type="ECO:0000256" key="3">
    <source>
        <dbReference type="ARBA" id="ARBA00022763"/>
    </source>
</evidence>
<dbReference type="GO" id="GO:0140097">
    <property type="term" value="F:catalytic activity, acting on DNA"/>
    <property type="evidence" value="ECO:0007669"/>
    <property type="project" value="UniProtKB-ARBA"/>
</dbReference>
<keyword evidence="5" id="KW-0223">Dioxygenase</keyword>
<dbReference type="HOGENOM" id="CLU_1164345_0_0_3"/>
<evidence type="ECO:0000313" key="11">
    <source>
        <dbReference type="Proteomes" id="UP000010388"/>
    </source>
</evidence>
<dbReference type="STRING" id="292564.Cyagr_3327"/>
<dbReference type="GO" id="GO:0032451">
    <property type="term" value="F:demethylase activity"/>
    <property type="evidence" value="ECO:0007669"/>
    <property type="project" value="UniProtKB-ARBA"/>
</dbReference>
<keyword evidence="8" id="KW-0234">DNA repair</keyword>
<dbReference type="GO" id="GO:0051213">
    <property type="term" value="F:dioxygenase activity"/>
    <property type="evidence" value="ECO:0007669"/>
    <property type="project" value="UniProtKB-KW"/>
</dbReference>
<keyword evidence="6" id="KW-0560">Oxidoreductase</keyword>
<dbReference type="KEGG" id="cgc:Cyagr_3327"/>
<dbReference type="Proteomes" id="UP000010388">
    <property type="component" value="Chromosome"/>
</dbReference>
<evidence type="ECO:0000256" key="5">
    <source>
        <dbReference type="ARBA" id="ARBA00022964"/>
    </source>
</evidence>
<keyword evidence="7" id="KW-0408">Iron</keyword>
<keyword evidence="2" id="KW-0479">Metal-binding</keyword>
<keyword evidence="3" id="KW-0227">DNA damage</keyword>
<keyword evidence="4" id="KW-0460">Magnesium</keyword>
<dbReference type="PANTHER" id="PTHR31212">
    <property type="entry name" value="ALPHA-KETOGLUTARATE-DEPENDENT DIOXYGENASE ALKB HOMOLOG 3"/>
    <property type="match status" value="1"/>
</dbReference>
<dbReference type="GO" id="GO:0016787">
    <property type="term" value="F:hydrolase activity"/>
    <property type="evidence" value="ECO:0007669"/>
    <property type="project" value="UniProtKB-ARBA"/>
</dbReference>
<evidence type="ECO:0000259" key="9">
    <source>
        <dbReference type="PROSITE" id="PS51471"/>
    </source>
</evidence>
<comment type="cofactor">
    <cofactor evidence="1">
        <name>Fe(2+)</name>
        <dbReference type="ChEBI" id="CHEBI:29033"/>
    </cofactor>
</comment>
<evidence type="ECO:0000256" key="7">
    <source>
        <dbReference type="ARBA" id="ARBA00023004"/>
    </source>
</evidence>
<dbReference type="InterPro" id="IPR032854">
    <property type="entry name" value="ALKBH3"/>
</dbReference>
<evidence type="ECO:0000256" key="6">
    <source>
        <dbReference type="ARBA" id="ARBA00023002"/>
    </source>
</evidence>
<organism evidence="10 11">
    <name type="scientific">Cyanobium gracile (strain ATCC 27147 / PCC 6307)</name>
    <dbReference type="NCBI Taxonomy" id="292564"/>
    <lineage>
        <taxon>Bacteria</taxon>
        <taxon>Bacillati</taxon>
        <taxon>Cyanobacteriota</taxon>
        <taxon>Cyanophyceae</taxon>
        <taxon>Synechococcales</taxon>
        <taxon>Prochlorococcaceae</taxon>
        <taxon>Cyanobium</taxon>
    </lineage>
</organism>
<name>K9PAM1_CYAGP</name>
<proteinExistence type="predicted"/>
<evidence type="ECO:0000313" key="10">
    <source>
        <dbReference type="EMBL" id="AFY30397.1"/>
    </source>
</evidence>
<feature type="domain" description="Fe2OG dioxygenase" evidence="9">
    <location>
        <begin position="139"/>
        <end position="237"/>
    </location>
</feature>
<dbReference type="GO" id="GO:0046872">
    <property type="term" value="F:metal ion binding"/>
    <property type="evidence" value="ECO:0007669"/>
    <property type="project" value="UniProtKB-KW"/>
</dbReference>